<evidence type="ECO:0000259" key="5">
    <source>
        <dbReference type="PROSITE" id="PS50865"/>
    </source>
</evidence>
<gene>
    <name evidence="6" type="ORF">TCAL_15158</name>
</gene>
<protein>
    <recommendedName>
        <fullName evidence="5">MYND-type domain-containing protein</fullName>
    </recommendedName>
</protein>
<evidence type="ECO:0000256" key="4">
    <source>
        <dbReference type="PROSITE-ProRule" id="PRU00134"/>
    </source>
</evidence>
<dbReference type="InterPro" id="IPR002893">
    <property type="entry name" value="Znf_MYND"/>
</dbReference>
<keyword evidence="3" id="KW-0862">Zinc</keyword>
<dbReference type="PROSITE" id="PS50865">
    <property type="entry name" value="ZF_MYND_2"/>
    <property type="match status" value="1"/>
</dbReference>
<evidence type="ECO:0000256" key="3">
    <source>
        <dbReference type="ARBA" id="ARBA00022833"/>
    </source>
</evidence>
<dbReference type="SUPFAM" id="SSF144232">
    <property type="entry name" value="HIT/MYND zinc finger-like"/>
    <property type="match status" value="1"/>
</dbReference>
<evidence type="ECO:0000256" key="2">
    <source>
        <dbReference type="ARBA" id="ARBA00022771"/>
    </source>
</evidence>
<evidence type="ECO:0000313" key="7">
    <source>
        <dbReference type="Proteomes" id="UP000318571"/>
    </source>
</evidence>
<evidence type="ECO:0000256" key="1">
    <source>
        <dbReference type="ARBA" id="ARBA00022723"/>
    </source>
</evidence>
<sequence>MERTLGDLQAVLQTCMGDGLFEDVEVQIVAHLFTEEQRVRVLQANVANRIGERLDELPLVFGSEDRDNQRTLASHIGGERDTSLPLERTNKGTLILQNNVINARIGDHLNLSRTRIRKDLQAMERTLGDLQAVLQTCMGDGLFEDVEVQIVAHLFTEEQRVRVLQANVANRIAPRTTQTKEEVEDVFCSIPPKFGGLIQTSENLRRTPSGSSSNLESSLEASVGGLNRWTVNSMAVCGLLKFYLAQILNEDVISIVFGVLLWDPNARQGEDPFKTKLRLYLGQEDGLPETVKHNFKIFREYGNDVHIEKFVIFAFECSDLNPCVRMYDILMREYFKNHYQVEINSLEHKWERQCWNCFKVWEDPSLLKTCVKCKRAKYCGQSCQQSEWKMHKLLHKELELAREILTKDEDDN</sequence>
<keyword evidence="1" id="KW-0479">Metal-binding</keyword>
<proteinExistence type="predicted"/>
<accession>A0A553NVU2</accession>
<dbReference type="Pfam" id="PF01753">
    <property type="entry name" value="zf-MYND"/>
    <property type="match status" value="1"/>
</dbReference>
<dbReference type="Proteomes" id="UP000318571">
    <property type="component" value="Chromosome 1"/>
</dbReference>
<dbReference type="Gene3D" id="6.10.140.2220">
    <property type="match status" value="1"/>
</dbReference>
<feature type="domain" description="MYND-type" evidence="5">
    <location>
        <begin position="354"/>
        <end position="395"/>
    </location>
</feature>
<dbReference type="EMBL" id="VCGU01000010">
    <property type="protein sequence ID" value="TRY69539.1"/>
    <property type="molecule type" value="Genomic_DNA"/>
</dbReference>
<keyword evidence="7" id="KW-1185">Reference proteome</keyword>
<comment type="caution">
    <text evidence="6">The sequence shown here is derived from an EMBL/GenBank/DDBJ whole genome shotgun (WGS) entry which is preliminary data.</text>
</comment>
<reference evidence="6 7" key="1">
    <citation type="journal article" date="2018" name="Nat. Ecol. Evol.">
        <title>Genomic signatures of mitonuclear coevolution across populations of Tigriopus californicus.</title>
        <authorList>
            <person name="Barreto F.S."/>
            <person name="Watson E.T."/>
            <person name="Lima T.G."/>
            <person name="Willett C.S."/>
            <person name="Edmands S."/>
            <person name="Li W."/>
            <person name="Burton R.S."/>
        </authorList>
    </citation>
    <scope>NUCLEOTIDE SEQUENCE [LARGE SCALE GENOMIC DNA]</scope>
    <source>
        <strain evidence="6 7">San Diego</strain>
    </source>
</reference>
<organism evidence="6 7">
    <name type="scientific">Tigriopus californicus</name>
    <name type="common">Marine copepod</name>
    <dbReference type="NCBI Taxonomy" id="6832"/>
    <lineage>
        <taxon>Eukaryota</taxon>
        <taxon>Metazoa</taxon>
        <taxon>Ecdysozoa</taxon>
        <taxon>Arthropoda</taxon>
        <taxon>Crustacea</taxon>
        <taxon>Multicrustacea</taxon>
        <taxon>Hexanauplia</taxon>
        <taxon>Copepoda</taxon>
        <taxon>Harpacticoida</taxon>
        <taxon>Harpacticidae</taxon>
        <taxon>Tigriopus</taxon>
    </lineage>
</organism>
<evidence type="ECO:0000313" key="6">
    <source>
        <dbReference type="EMBL" id="TRY69539.1"/>
    </source>
</evidence>
<name>A0A553NVU2_TIGCA</name>
<dbReference type="AlphaFoldDB" id="A0A553NVU2"/>
<dbReference type="GO" id="GO:0008270">
    <property type="term" value="F:zinc ion binding"/>
    <property type="evidence" value="ECO:0007669"/>
    <property type="project" value="UniProtKB-KW"/>
</dbReference>
<keyword evidence="2 4" id="KW-0863">Zinc-finger</keyword>